<dbReference type="Proteomes" id="UP000224836">
    <property type="component" value="Segment"/>
</dbReference>
<protein>
    <submittedName>
        <fullName evidence="1">Structure protein</fullName>
    </submittedName>
</protein>
<dbReference type="KEGG" id="vg:55601657"/>
<reference evidence="2" key="1">
    <citation type="submission" date="2016-10" db="EMBL/GenBank/DDBJ databases">
        <authorList>
            <person name="de Groot N.N."/>
        </authorList>
    </citation>
    <scope>NUCLEOTIDE SEQUENCE [LARGE SCALE GENOMIC DNA]</scope>
</reference>
<dbReference type="RefSeq" id="YP_009831966.1">
    <property type="nucleotide sequence ID" value="NC_048651.1"/>
</dbReference>
<sequence length="133" mass="14682">MPEIRTYDATNVTVTVDSKFITGFAEGSFVECEKDETNFDVKVSAQGDVSIAKRNNTLGTITITLSQTSPSVSFLDSLANSGKMFPISVISNNEVKEKVYGTKAMVEKPANKTFSDEAEDREFTIKVFDYKVE</sequence>
<name>A0A1L2K2P1_9CAUD</name>
<organism evidence="1 2">
    <name type="scientific">Aeribacillus phage AP45</name>
    <dbReference type="NCBI Taxonomy" id="1913112"/>
    <lineage>
        <taxon>Viruses</taxon>
        <taxon>Duplodnaviria</taxon>
        <taxon>Heunggongvirae</taxon>
        <taxon>Uroviricota</taxon>
        <taxon>Caudoviricetes</taxon>
        <taxon>Kamchatkavirus</taxon>
        <taxon>Kamchatkavirus AP45</taxon>
    </lineage>
</organism>
<keyword evidence="2" id="KW-1185">Reference proteome</keyword>
<proteinExistence type="predicted"/>
<evidence type="ECO:0000313" key="1">
    <source>
        <dbReference type="EMBL" id="APC46502.1"/>
    </source>
</evidence>
<dbReference type="NCBIfam" id="NF047581">
    <property type="entry name" value="gp105_phage_fam"/>
    <property type="match status" value="1"/>
</dbReference>
<dbReference type="GeneID" id="55601657"/>
<accession>A0A1L2K2P1</accession>
<evidence type="ECO:0000313" key="2">
    <source>
        <dbReference type="Proteomes" id="UP000224836"/>
    </source>
</evidence>
<dbReference type="InterPro" id="IPR021695">
    <property type="entry name" value="Phage_KPP10_Orf10"/>
</dbReference>
<dbReference type="EMBL" id="KX965989">
    <property type="protein sequence ID" value="APC46502.1"/>
    <property type="molecule type" value="Genomic_DNA"/>
</dbReference>